<dbReference type="Pfam" id="PF02163">
    <property type="entry name" value="Peptidase_M50"/>
    <property type="match status" value="1"/>
</dbReference>
<comment type="function">
    <text evidence="7">NDH-1 shuttles electrons from NADH, via FMN and iron-sulfur (Fe-S) centers, to quinones in the respiratory chain. The immediate electron acceptor for the enzyme in this species is believed to be ubiquinone. Couples the redox reaction to proton translocation (for every two electrons transferred, four hydrogen ions are translocated across the cytoplasmic membrane), and thus conserves the redox energy in a proton gradient.</text>
</comment>
<dbReference type="GO" id="GO:0006508">
    <property type="term" value="P:proteolysis"/>
    <property type="evidence" value="ECO:0007669"/>
    <property type="project" value="InterPro"/>
</dbReference>
<feature type="transmembrane region" description="Helical" evidence="7">
    <location>
        <begin position="462"/>
        <end position="480"/>
    </location>
</feature>
<dbReference type="PANTHER" id="PTHR22773">
    <property type="entry name" value="NADH DEHYDROGENASE"/>
    <property type="match status" value="1"/>
</dbReference>
<keyword evidence="4 7" id="KW-0812">Transmembrane</keyword>
<reference evidence="11 12" key="2">
    <citation type="submission" date="2019-08" db="EMBL/GenBank/DDBJ databases">
        <authorList>
            <person name="Henke P."/>
        </authorList>
    </citation>
    <scope>NUCLEOTIDE SEQUENCE [LARGE SCALE GENOMIC DNA]</scope>
    <source>
        <strain evidence="11">Phe10_nw2017</strain>
    </source>
</reference>
<comment type="catalytic activity">
    <reaction evidence="7">
        <text>a quinone + NADH + 5 H(+)(in) = a quinol + NAD(+) + 4 H(+)(out)</text>
        <dbReference type="Rhea" id="RHEA:57888"/>
        <dbReference type="ChEBI" id="CHEBI:15378"/>
        <dbReference type="ChEBI" id="CHEBI:24646"/>
        <dbReference type="ChEBI" id="CHEBI:57540"/>
        <dbReference type="ChEBI" id="CHEBI:57945"/>
        <dbReference type="ChEBI" id="CHEBI:132124"/>
    </reaction>
</comment>
<dbReference type="InterPro" id="IPR001750">
    <property type="entry name" value="ND/Mrp_TM"/>
</dbReference>
<evidence type="ECO:0000256" key="2">
    <source>
        <dbReference type="ARBA" id="ARBA00004127"/>
    </source>
</evidence>
<dbReference type="GO" id="GO:0005886">
    <property type="term" value="C:plasma membrane"/>
    <property type="evidence" value="ECO:0007669"/>
    <property type="project" value="UniProtKB-SubCell"/>
</dbReference>
<dbReference type="EC" id="7.1.1.-" evidence="7"/>
<feature type="transmembrane region" description="Helical" evidence="7">
    <location>
        <begin position="230"/>
        <end position="250"/>
    </location>
</feature>
<feature type="domain" description="NADH:quinone oxidoreductase/Mrp antiporter transmembrane" evidence="9">
    <location>
        <begin position="278"/>
        <end position="579"/>
    </location>
</feature>
<feature type="transmembrane region" description="Helical" evidence="7">
    <location>
        <begin position="435"/>
        <end position="455"/>
    </location>
</feature>
<feature type="transmembrane region" description="Helical" evidence="7">
    <location>
        <begin position="262"/>
        <end position="278"/>
    </location>
</feature>
<dbReference type="Pfam" id="PF00361">
    <property type="entry name" value="Proton_antipo_M"/>
    <property type="match status" value="1"/>
</dbReference>
<evidence type="ECO:0000313" key="11">
    <source>
        <dbReference type="EMBL" id="TWW12166.1"/>
    </source>
</evidence>
<organism evidence="11 12">
    <name type="scientific">Planctomyces bekefii</name>
    <dbReference type="NCBI Taxonomy" id="1653850"/>
    <lineage>
        <taxon>Bacteria</taxon>
        <taxon>Pseudomonadati</taxon>
        <taxon>Planctomycetota</taxon>
        <taxon>Planctomycetia</taxon>
        <taxon>Planctomycetales</taxon>
        <taxon>Planctomycetaceae</taxon>
        <taxon>Planctomyces</taxon>
    </lineage>
</organism>
<sequence>MFGSAGYSEFDLNFQIFGIPVRVHPFFWLSTAFMVWAGDDLQLTLIGVLCIFFSVLIHELGHALVIRRFGYPSEIVLYVFCGYATSSHFPFRRALAVSAAGPAAGLLAGGLIFGLRKLLPESLLAEYFGLRYAFSMMLFGGITVNLLNLVPVLPLDGGQIMAACVRQFGPRGRSSSELALQISAGFSGLLALWAAQCQNNQQSFIPYWVFQWLKAPLTDGSVGPFEVDAFAWYVRGISLGAGFLLTLILWDQTDDAHAAENFACLLATLAGTSFVALANDLIGIFLGLELVSIPTYILLYLGRADWMSREATIKYFLLSIFSSAMVLFGLAWIYGVAGTTNLASIAERTHRAIPGFEHGMLVVAQVIMIAGISFRLTAVPFHFYAPDVFQGVAPSASAMLSFLPKVVGFAALLQILPLCAGADGIAAWTPTKNQAWLFTTLALVTMTFGNIMAIRQTSVLRMLAWSSISHAGYMLVGLAVATEYGGQNPNEASGQAALMFYLPIYGIVSIGAFAVLAAAGTRSRPIRSLEDLHGLSQTRPALALTMAVCVFGLSGLPSTGGFLGKLNLFVAAWVVNSQLSRTLAIALAANAVVAAAYYLRLIGLMYFEAPKTIFEPEPRPASALAGGICAVSTLLLFASPQWLWNAAAAAVSLVTA</sequence>
<keyword evidence="5 7" id="KW-1133">Transmembrane helix</keyword>
<dbReference type="GO" id="GO:0008137">
    <property type="term" value="F:NADH dehydrogenase (ubiquinone) activity"/>
    <property type="evidence" value="ECO:0007669"/>
    <property type="project" value="InterPro"/>
</dbReference>
<keyword evidence="12" id="KW-1185">Reference proteome</keyword>
<reference evidence="11 12" key="1">
    <citation type="submission" date="2019-08" db="EMBL/GenBank/DDBJ databases">
        <title>100 year-old enigma solved: identification of Planctomyces bekefii, the type genus and species of the phylum Planctomycetes.</title>
        <authorList>
            <person name="Svetlana D.N."/>
            <person name="Overmann J."/>
        </authorList>
    </citation>
    <scope>NUCLEOTIDE SEQUENCE [LARGE SCALE GENOMIC DNA]</scope>
    <source>
        <strain evidence="11">Phe10_nw2017</strain>
    </source>
</reference>
<dbReference type="GO" id="GO:0012505">
    <property type="term" value="C:endomembrane system"/>
    <property type="evidence" value="ECO:0007669"/>
    <property type="project" value="UniProtKB-SubCell"/>
</dbReference>
<keyword evidence="7" id="KW-0874">Quinone</keyword>
<dbReference type="HAMAP" id="MF_00445">
    <property type="entry name" value="NDH1_NuoN_1"/>
    <property type="match status" value="1"/>
</dbReference>
<evidence type="ECO:0000256" key="4">
    <source>
        <dbReference type="ARBA" id="ARBA00022692"/>
    </source>
</evidence>
<evidence type="ECO:0000313" key="12">
    <source>
        <dbReference type="Proteomes" id="UP000321083"/>
    </source>
</evidence>
<comment type="subunit">
    <text evidence="7">NDH-1 is composed of 14 different subunits. Subunits NuoA, H, J, K, L, M, N constitute the membrane sector of the complex.</text>
</comment>
<dbReference type="Proteomes" id="UP000321083">
    <property type="component" value="Unassembled WGS sequence"/>
</dbReference>
<feature type="transmembrane region" description="Helical" evidence="7">
    <location>
        <begin position="313"/>
        <end position="334"/>
    </location>
</feature>
<feature type="transmembrane region" description="Helical" evidence="7">
    <location>
        <begin position="362"/>
        <end position="385"/>
    </location>
</feature>
<comment type="similarity">
    <text evidence="7">Belongs to the complex I subunit 2 family.</text>
</comment>
<dbReference type="GO" id="GO:0048038">
    <property type="term" value="F:quinone binding"/>
    <property type="evidence" value="ECO:0007669"/>
    <property type="project" value="UniProtKB-KW"/>
</dbReference>
<feature type="transmembrane region" description="Helical" evidence="7">
    <location>
        <begin position="95"/>
        <end position="115"/>
    </location>
</feature>
<comment type="similarity">
    <text evidence="3">Belongs to the peptidase M50B family.</text>
</comment>
<evidence type="ECO:0000259" key="9">
    <source>
        <dbReference type="Pfam" id="PF00361"/>
    </source>
</evidence>
<evidence type="ECO:0000256" key="8">
    <source>
        <dbReference type="RuleBase" id="RU000320"/>
    </source>
</evidence>
<feature type="transmembrane region" description="Helical" evidence="7">
    <location>
        <begin position="284"/>
        <end position="301"/>
    </location>
</feature>
<feature type="transmembrane region" description="Helical" evidence="7">
    <location>
        <begin position="12"/>
        <end position="35"/>
    </location>
</feature>
<feature type="transmembrane region" description="Helical" evidence="7">
    <location>
        <begin position="41"/>
        <end position="57"/>
    </location>
</feature>
<proteinExistence type="inferred from homology"/>
<dbReference type="GO" id="GO:0042773">
    <property type="term" value="P:ATP synthesis coupled electron transport"/>
    <property type="evidence" value="ECO:0007669"/>
    <property type="project" value="InterPro"/>
</dbReference>
<keyword evidence="7" id="KW-0813">Transport</keyword>
<accession>A0A5C6MBU8</accession>
<comment type="subcellular location">
    <subcellularLocation>
        <location evidence="7">Cell membrane</location>
        <topology evidence="7">Multi-pass membrane protein</topology>
    </subcellularLocation>
    <subcellularLocation>
        <location evidence="2">Endomembrane system</location>
        <topology evidence="2">Multi-pass membrane protein</topology>
    </subcellularLocation>
    <subcellularLocation>
        <location evidence="8">Membrane</location>
        <topology evidence="8">Multi-pass membrane protein</topology>
    </subcellularLocation>
</comment>
<comment type="cofactor">
    <cofactor evidence="1">
        <name>Zn(2+)</name>
        <dbReference type="ChEBI" id="CHEBI:29105"/>
    </cofactor>
</comment>
<name>A0A5C6MBU8_9PLAN</name>
<feature type="transmembrane region" description="Helical" evidence="7">
    <location>
        <begin position="583"/>
        <end position="602"/>
    </location>
</feature>
<dbReference type="InterPro" id="IPR010096">
    <property type="entry name" value="NADH-Q_OxRdtase_suN/2"/>
</dbReference>
<protein>
    <recommendedName>
        <fullName evidence="7">NADH-quinone oxidoreductase subunit N</fullName>
        <ecNumber evidence="7">7.1.1.-</ecNumber>
    </recommendedName>
    <alternativeName>
        <fullName evidence="7">NADH dehydrogenase I subunit N</fullName>
    </alternativeName>
    <alternativeName>
        <fullName evidence="7">NDH-1 subunit N</fullName>
    </alternativeName>
</protein>
<feature type="transmembrane region" description="Helical" evidence="7">
    <location>
        <begin position="500"/>
        <end position="520"/>
    </location>
</feature>
<feature type="domain" description="Peptidase M50" evidence="10">
    <location>
        <begin position="129"/>
        <end position="184"/>
    </location>
</feature>
<keyword evidence="7" id="KW-1278">Translocase</keyword>
<evidence type="ECO:0000256" key="1">
    <source>
        <dbReference type="ARBA" id="ARBA00001947"/>
    </source>
</evidence>
<evidence type="ECO:0000256" key="5">
    <source>
        <dbReference type="ARBA" id="ARBA00022989"/>
    </source>
</evidence>
<feature type="transmembrane region" description="Helical" evidence="7">
    <location>
        <begin position="541"/>
        <end position="563"/>
    </location>
</feature>
<feature type="transmembrane region" description="Helical" evidence="7">
    <location>
        <begin position="406"/>
        <end position="429"/>
    </location>
</feature>
<evidence type="ECO:0000259" key="10">
    <source>
        <dbReference type="Pfam" id="PF02163"/>
    </source>
</evidence>
<keyword evidence="7" id="KW-1003">Cell membrane</keyword>
<evidence type="ECO:0000256" key="3">
    <source>
        <dbReference type="ARBA" id="ARBA00007931"/>
    </source>
</evidence>
<comment type="caution">
    <text evidence="11">The sequence shown here is derived from an EMBL/GenBank/DDBJ whole genome shotgun (WGS) entry which is preliminary data.</text>
</comment>
<keyword evidence="7" id="KW-0830">Ubiquinone</keyword>
<keyword evidence="7" id="KW-0520">NAD</keyword>
<dbReference type="EMBL" id="SRHE01000035">
    <property type="protein sequence ID" value="TWW12166.1"/>
    <property type="molecule type" value="Genomic_DNA"/>
</dbReference>
<feature type="transmembrane region" description="Helical" evidence="7">
    <location>
        <begin position="127"/>
        <end position="147"/>
    </location>
</feature>
<dbReference type="AlphaFoldDB" id="A0A5C6MBU8"/>
<evidence type="ECO:0000256" key="7">
    <source>
        <dbReference type="HAMAP-Rule" id="MF_00445"/>
    </source>
</evidence>
<keyword evidence="6 7" id="KW-0472">Membrane</keyword>
<gene>
    <name evidence="7" type="primary">nuoN</name>
    <name evidence="11" type="ORF">E3A20_03370</name>
</gene>
<dbReference type="InterPro" id="IPR008915">
    <property type="entry name" value="Peptidase_M50"/>
</dbReference>
<dbReference type="GO" id="GO:0050136">
    <property type="term" value="F:NADH dehydrogenase (quinone) (non-electrogenic) activity"/>
    <property type="evidence" value="ECO:0007669"/>
    <property type="project" value="UniProtKB-UniRule"/>
</dbReference>
<evidence type="ECO:0000256" key="6">
    <source>
        <dbReference type="ARBA" id="ARBA00023136"/>
    </source>
</evidence>